<dbReference type="PANTHER" id="PTHR48103:SF2">
    <property type="entry name" value="MIDASIN"/>
    <property type="match status" value="1"/>
</dbReference>
<dbReference type="GO" id="GO:0005730">
    <property type="term" value="C:nucleolus"/>
    <property type="evidence" value="ECO:0007669"/>
    <property type="project" value="UniProtKB-SubCell"/>
</dbReference>
<keyword evidence="5" id="KW-0547">Nucleotide-binding</keyword>
<evidence type="ECO:0000256" key="3">
    <source>
        <dbReference type="ARBA" id="ARBA00007188"/>
    </source>
</evidence>
<dbReference type="InterPro" id="IPR027417">
    <property type="entry name" value="P-loop_NTPase"/>
</dbReference>
<dbReference type="FunFam" id="3.40.50.300:FF:004102">
    <property type="entry name" value="Uncharacterized protein"/>
    <property type="match status" value="1"/>
</dbReference>
<reference evidence="10 11" key="1">
    <citation type="submission" date="2024-11" db="EMBL/GenBank/DDBJ databases">
        <title>Adaptive evolution of stress response genes in parasites aligns with host niche diversity.</title>
        <authorList>
            <person name="Hahn C."/>
            <person name="Resl P."/>
        </authorList>
    </citation>
    <scope>NUCLEOTIDE SEQUENCE [LARGE SCALE GENOMIC DNA]</scope>
    <source>
        <strain evidence="10">EGGRZ-B1_66</strain>
        <tissue evidence="10">Body</tissue>
    </source>
</reference>
<dbReference type="Proteomes" id="UP001626550">
    <property type="component" value="Unassembled WGS sequence"/>
</dbReference>
<feature type="domain" description="AAA+ ATPase" evidence="9">
    <location>
        <begin position="23"/>
        <end position="173"/>
    </location>
</feature>
<evidence type="ECO:0000313" key="10">
    <source>
        <dbReference type="EMBL" id="KAL3316044.1"/>
    </source>
</evidence>
<dbReference type="GO" id="GO:0005654">
    <property type="term" value="C:nucleoplasm"/>
    <property type="evidence" value="ECO:0007669"/>
    <property type="project" value="UniProtKB-SubCell"/>
</dbReference>
<accession>A0ABD2Q901</accession>
<comment type="subcellular location">
    <subcellularLocation>
        <location evidence="1">Nucleus</location>
        <location evidence="1">Nucleolus</location>
    </subcellularLocation>
    <subcellularLocation>
        <location evidence="2">Nucleus</location>
        <location evidence="2">Nucleoplasm</location>
    </subcellularLocation>
</comment>
<dbReference type="CDD" id="cd00009">
    <property type="entry name" value="AAA"/>
    <property type="match status" value="2"/>
</dbReference>
<dbReference type="GO" id="GO:0005524">
    <property type="term" value="F:ATP binding"/>
    <property type="evidence" value="ECO:0007669"/>
    <property type="project" value="UniProtKB-KW"/>
</dbReference>
<comment type="caution">
    <text evidence="10">The sequence shown here is derived from an EMBL/GenBank/DDBJ whole genome shotgun (WGS) entry which is preliminary data.</text>
</comment>
<evidence type="ECO:0000256" key="4">
    <source>
        <dbReference type="ARBA" id="ARBA00017143"/>
    </source>
</evidence>
<feature type="domain" description="AAA+ ATPase" evidence="9">
    <location>
        <begin position="334"/>
        <end position="559"/>
    </location>
</feature>
<dbReference type="PANTHER" id="PTHR48103">
    <property type="entry name" value="MIDASIN-RELATED"/>
    <property type="match status" value="1"/>
</dbReference>
<gene>
    <name evidence="10" type="primary">MDN1_1</name>
    <name evidence="10" type="ORF">Ciccas_005312</name>
</gene>
<dbReference type="SUPFAM" id="SSF52540">
    <property type="entry name" value="P-loop containing nucleoside triphosphate hydrolases"/>
    <property type="match status" value="6"/>
</dbReference>
<dbReference type="FunFam" id="3.40.50.300:FF:001384">
    <property type="entry name" value="Midasin"/>
    <property type="match status" value="1"/>
</dbReference>
<keyword evidence="6" id="KW-0067">ATP-binding</keyword>
<dbReference type="InterPro" id="IPR041190">
    <property type="entry name" value="Midasin_AAA_lid_5"/>
</dbReference>
<evidence type="ECO:0000256" key="5">
    <source>
        <dbReference type="ARBA" id="ARBA00022741"/>
    </source>
</evidence>
<sequence>MPDFVVLAQMESAIDALKLALERRDPILISGPIGCGKTALISKMIASSQVDFIRLQISEETDSKDLLGTYRCCETPGLFQWSQGPLLHSIISGKWLILEDIDRSSIELPPILNPVLRSESVPRIVHPQTGEYVNIHTNFRLIMTRRTSEQKSSCPGFLDIVERNSCLVNLQPLSSQSIKQIAVQCYPKLEPAILGRIIEVYQDMSTKNVMPGSRLLSPRDLMKLLVRLSDCDMNDRESVFIHMFDTFTASRPRTEVDTCFAGLCNLTPDAMKHILEVRSPKIHLEGSFLTVGTSKLTCKTSLDWELGKFSNDTPFASTRLASNLLERISNCVQRKEPVLLVGETGTGKTSCIQRLAQLSGRTLRVINLNQQSDSVDLLGGFKPVELLALMRPLKDKFERLFLDTFTYDSNKTFLKHLQTAFNLSRWSEWLQTRWRNLNVQIKELQLRTAEERMDSKEACKMAFTFVEGMLVHAIADGDWVLLDEINLAPPEMLDCLSGLLEGCSGSLTITSRGDLRPIARHPDFQLFGAMNPSTDVGKKNLPVSLRNRFTELYVDELDGQRNTADNADLQKIIKTYLTALTPAPAEIATIVNLYSAAAELARTGLVDGVGNRPHYSLRTLCRALVEMGRAYHGSTLRSIYEGFMFSFGSQVSRESRPLLEAVVDKFLFSQAKSHKAQILGAPLSAPDASNAYLPVQGYWIKKGPLFQHQPKDDPRYILTATVRENLKDLARVVSAGGSLPVLLQGETSVGKTSLITYLGEYVGQVVYRINNHEHTDLQSYLGSYVSGDSGPLKFQEGILVQAMRLGHWLILDELNLAPTEILEALNRVLDDNRELFIPETQELVKAHADFRLFATQNPPGAYGGRKVLSRALRNRFIELHFDVLPRPELEVILEKRCHLPLSRAKMMLEVMHQLQLHRRDSSLFQGKDSFVTLRDLFRWAERYRLATCDGPNALFDWDEYLACQGYLLLAGRVRRPEEAKVIADAIGKVFKRDIVEESLFDLDQTDTTFALTSECRDACFKEAVVHLAEDNCAFRSIVWTHDMKRLLLLIWNALKYKEPVLLVGETGCGKTTICQIFSAINQLAFFQLNCHQYTEASDFLGGLRPQSEGRLFDWVDGPLVQAMSGGGLFLVDEISLAEDAVIERLNSVLEPERRLLLAERGGDHLHQEIDLKAHETFRLVATMNPGGDYGKKELSPALRNRFTEIWCPSPLFQPGQVELESREVRNWAMIIEHNLKLQLVNQVDEPLLCKLAQVMAQFAGWFAHFLHSSDIASLFSRRPPPTIRDLLAWINFMASAKVDCGEDLLLQCTHGVCLLFLDALESENSEERALVVEEVLNHLNKTLQLHGLHLPQALLDDFIEIESGRRNLRPQQFCMRQKDNALQFGCDYFFTACGSHFKKGVNANRGSRFSLHCPTAALNMYRVLRGLQLNSRAILLEGSPGVGKTSLVTALARCTGHKLVRINLSEATEACDLFGCDLPDETATEAGRFAWRDGPLLTALKAGHWILLDEMNLAPQPVLECLNACLDHRGSVYIPELNRNFQINSKETRIFACQNPLKEGGGRKALPKSFLNRFTQVHLTCMASEDYQLVLENVFRDRIPHAMLAAMLRFHHELVATLKDPGSDFARLGGPWEFNLRDLLRWAELLLNHSDTPRNPGLFVHLVYSARLRTMQDRDTVHRIWSSVCDFAFYEPLGRVLVHSSSQLRLGTTQLPHSTLANSPDFLLLPRLRPSLEQLVKCIEMSWMAILGGVFRWVDSPLLTAIREGHWMLLEHAELCSPSVLDRLNPLLEPDGELVLTERGLDAQGRSIAIRPHPNFRLILAVNEGLGAVNGGLSRAMRNRGIEIYLLPNEASIIVPSPRFENDVTLLRAIGLSFHEAATLAQLHSQLLLPLEPHSTEFLQRHLRPLPTRSLLAAGHEFRQLTTGTKRMFDADAWEQVVRHFFLNRQTHPLCSQFVHANFQQVLAQCVDFAAEVELRTRPTTACQLQQLQERAALLREVSQDLVSVDLQLDPYWNPCAEGAADALQVAFRCRTEQLAKEVARLGHEYLDGGSVASTVQEYEEMTVLQASVLAQRSDCPVAVREAFPQLSLYSKSPQIHSDLPEARDSVQQFARLTFWMQEFLRAPLGSAQDWPDRHRFFSNFVGSSSEAKTVQETLRESLDRPQPRVVEPSTDRWQLHELSSAFHQELVDLATSPGELQLVSQDFFQVEKQEWTLLPLFLLKEFNSCKSSLEAWFLLLCVLARRPAWKALAFEALSYETLADCLQQQNRNFCLFDQQSLVYFGAAVTAKPCLWETSFSLNQMLFDYATPHLLANGCSLSKWKTSLAKLVNLLRGLLTINEPPRVEILPEASVLEECEQLIKHKIEAAHQATILGEEFAQLLGQLTSDKSPAKKCLILGLLLIYSARITIPLDPYQVKMIHKRALDQEKELILKEIAAFIQISRVYFGSSYDLNLELVEPELRASVAEGLEHPWHLGLVQRRQTICAELDTWQELDAQVAQHRCQGNRQFAAIRERIASFCQAYGHRFLINFLHCDETPNEKLMDVARRWCNAAADLLSWLLSPTRCNLYADLIHPFVVALNMILRALTQVSLEQRSLNADKVQQLVILATDPSKLTVRSELELAYRISSPDAVTCLSGLLEKCRSRSGKRRDEETATDTFLRDHWRFSRIQLDFTYNMLVTALLQVRFNSHLGLPAIR</sequence>
<evidence type="ECO:0000256" key="2">
    <source>
        <dbReference type="ARBA" id="ARBA00004642"/>
    </source>
</evidence>
<keyword evidence="7" id="KW-0143">Chaperone</keyword>
<name>A0ABD2Q901_9PLAT</name>
<organism evidence="10 11">
    <name type="scientific">Cichlidogyrus casuarinus</name>
    <dbReference type="NCBI Taxonomy" id="1844966"/>
    <lineage>
        <taxon>Eukaryota</taxon>
        <taxon>Metazoa</taxon>
        <taxon>Spiralia</taxon>
        <taxon>Lophotrochozoa</taxon>
        <taxon>Platyhelminthes</taxon>
        <taxon>Monogenea</taxon>
        <taxon>Monopisthocotylea</taxon>
        <taxon>Dactylogyridea</taxon>
        <taxon>Ancyrocephalidae</taxon>
        <taxon>Cichlidogyrus</taxon>
    </lineage>
</organism>
<feature type="domain" description="AAA+ ATPase" evidence="9">
    <location>
        <begin position="1430"/>
        <end position="1620"/>
    </location>
</feature>
<dbReference type="SMART" id="SM00382">
    <property type="entry name" value="AAA"/>
    <property type="match status" value="5"/>
</dbReference>
<keyword evidence="8" id="KW-0539">Nucleus</keyword>
<dbReference type="Pfam" id="PF07728">
    <property type="entry name" value="AAA_5"/>
    <property type="match status" value="7"/>
</dbReference>
<dbReference type="Gene3D" id="3.40.50.300">
    <property type="entry name" value="P-loop containing nucleotide triphosphate hydrolases"/>
    <property type="match status" value="6"/>
</dbReference>
<comment type="similarity">
    <text evidence="3">Belongs to the midasin family.</text>
</comment>
<dbReference type="EMBL" id="JBJKFK010000613">
    <property type="protein sequence ID" value="KAL3316044.1"/>
    <property type="molecule type" value="Genomic_DNA"/>
</dbReference>
<dbReference type="InterPro" id="IPR040848">
    <property type="entry name" value="AAA_lid_7"/>
</dbReference>
<feature type="domain" description="AAA+ ATPase" evidence="9">
    <location>
        <begin position="1056"/>
        <end position="1212"/>
    </location>
</feature>
<dbReference type="InterPro" id="IPR003593">
    <property type="entry name" value="AAA+_ATPase"/>
</dbReference>
<evidence type="ECO:0000256" key="1">
    <source>
        <dbReference type="ARBA" id="ARBA00004604"/>
    </source>
</evidence>
<dbReference type="Pfam" id="PF17865">
    <property type="entry name" value="AAA_lid_5"/>
    <property type="match status" value="1"/>
</dbReference>
<dbReference type="InterPro" id="IPR011704">
    <property type="entry name" value="ATPase_dyneun-rel_AAA"/>
</dbReference>
<protein>
    <recommendedName>
        <fullName evidence="4">Midasin</fullName>
    </recommendedName>
</protein>
<keyword evidence="11" id="KW-1185">Reference proteome</keyword>
<feature type="domain" description="AAA+ ATPase" evidence="9">
    <location>
        <begin position="737"/>
        <end position="888"/>
    </location>
</feature>
<evidence type="ECO:0000256" key="7">
    <source>
        <dbReference type="ARBA" id="ARBA00023186"/>
    </source>
</evidence>
<evidence type="ECO:0000313" key="11">
    <source>
        <dbReference type="Proteomes" id="UP001626550"/>
    </source>
</evidence>
<evidence type="ECO:0000256" key="8">
    <source>
        <dbReference type="ARBA" id="ARBA00023242"/>
    </source>
</evidence>
<dbReference type="Pfam" id="PF17867">
    <property type="entry name" value="AAA_lid_7"/>
    <property type="match status" value="3"/>
</dbReference>
<evidence type="ECO:0000256" key="6">
    <source>
        <dbReference type="ARBA" id="ARBA00022840"/>
    </source>
</evidence>
<evidence type="ECO:0000259" key="9">
    <source>
        <dbReference type="SMART" id="SM00382"/>
    </source>
</evidence>
<dbReference type="FunFam" id="3.40.50.300:FF:000142">
    <property type="entry name" value="Midasin"/>
    <property type="match status" value="1"/>
</dbReference>
<dbReference type="GO" id="GO:0042254">
    <property type="term" value="P:ribosome biogenesis"/>
    <property type="evidence" value="ECO:0007669"/>
    <property type="project" value="UniProtKB-ARBA"/>
</dbReference>
<proteinExistence type="inferred from homology"/>